<comment type="subcellular location">
    <subcellularLocation>
        <location evidence="1">Membrane</location>
        <topology evidence="1">Multi-pass membrane protein</topology>
    </subcellularLocation>
</comment>
<feature type="transmembrane region" description="Helical" evidence="8">
    <location>
        <begin position="206"/>
        <end position="223"/>
    </location>
</feature>
<evidence type="ECO:0000256" key="8">
    <source>
        <dbReference type="SAM" id="Phobius"/>
    </source>
</evidence>
<evidence type="ECO:0000256" key="4">
    <source>
        <dbReference type="ARBA" id="ARBA00022746"/>
    </source>
</evidence>
<feature type="transmembrane region" description="Helical" evidence="8">
    <location>
        <begin position="111"/>
        <end position="129"/>
    </location>
</feature>
<accession>A0ABP9GZE8</accession>
<feature type="domain" description="Lycopene cyclase" evidence="9">
    <location>
        <begin position="2"/>
        <end position="92"/>
    </location>
</feature>
<keyword evidence="5 8" id="KW-1133">Transmembrane helix</keyword>
<dbReference type="RefSeq" id="WP_345193613.1">
    <property type="nucleotide sequence ID" value="NZ_BAABJJ010000044.1"/>
</dbReference>
<feature type="transmembrane region" description="Helical" evidence="8">
    <location>
        <begin position="34"/>
        <end position="58"/>
    </location>
</feature>
<proteinExistence type="predicted"/>
<dbReference type="Pfam" id="PF18916">
    <property type="entry name" value="Lycopene_cyc"/>
    <property type="match status" value="2"/>
</dbReference>
<gene>
    <name evidence="10" type="ORF">GCM10023314_30680</name>
</gene>
<keyword evidence="11" id="KW-1185">Reference proteome</keyword>
<keyword evidence="4" id="KW-0125">Carotenoid biosynthesis</keyword>
<organism evidence="10 11">
    <name type="scientific">Algibacter agarivorans</name>
    <dbReference type="NCBI Taxonomy" id="1109741"/>
    <lineage>
        <taxon>Bacteria</taxon>
        <taxon>Pseudomonadati</taxon>
        <taxon>Bacteroidota</taxon>
        <taxon>Flavobacteriia</taxon>
        <taxon>Flavobacteriales</taxon>
        <taxon>Flavobacteriaceae</taxon>
        <taxon>Algibacter</taxon>
    </lineage>
</organism>
<feature type="transmembrane region" description="Helical" evidence="8">
    <location>
        <begin position="78"/>
        <end position="99"/>
    </location>
</feature>
<name>A0ABP9GZE8_9FLAO</name>
<keyword evidence="3 8" id="KW-0812">Transmembrane</keyword>
<evidence type="ECO:0000256" key="3">
    <source>
        <dbReference type="ARBA" id="ARBA00022692"/>
    </source>
</evidence>
<evidence type="ECO:0000313" key="11">
    <source>
        <dbReference type="Proteomes" id="UP001501302"/>
    </source>
</evidence>
<dbReference type="NCBIfam" id="TIGR03462">
    <property type="entry name" value="CarR_dom_SF"/>
    <property type="match status" value="2"/>
</dbReference>
<feature type="domain" description="Lycopene cyclase" evidence="9">
    <location>
        <begin position="129"/>
        <end position="222"/>
    </location>
</feature>
<evidence type="ECO:0000256" key="1">
    <source>
        <dbReference type="ARBA" id="ARBA00004141"/>
    </source>
</evidence>
<protein>
    <recommendedName>
        <fullName evidence="9">Lycopene cyclase domain-containing protein</fullName>
    </recommendedName>
</protein>
<dbReference type="InterPro" id="IPR017825">
    <property type="entry name" value="Lycopene_cyclase_dom"/>
</dbReference>
<dbReference type="EMBL" id="BAABJJ010000044">
    <property type="protein sequence ID" value="GAA4954850.1"/>
    <property type="molecule type" value="Genomic_DNA"/>
</dbReference>
<comment type="pathway">
    <text evidence="2">Carotenoid biosynthesis.</text>
</comment>
<feature type="transmembrane region" description="Helical" evidence="8">
    <location>
        <begin position="6"/>
        <end position="22"/>
    </location>
</feature>
<dbReference type="Proteomes" id="UP001501302">
    <property type="component" value="Unassembled WGS sequence"/>
</dbReference>
<evidence type="ECO:0000313" key="10">
    <source>
        <dbReference type="EMBL" id="GAA4954850.1"/>
    </source>
</evidence>
<evidence type="ECO:0000256" key="5">
    <source>
        <dbReference type="ARBA" id="ARBA00022989"/>
    </source>
</evidence>
<feature type="transmembrane region" description="Helical" evidence="8">
    <location>
        <begin position="159"/>
        <end position="181"/>
    </location>
</feature>
<reference evidence="11" key="1">
    <citation type="journal article" date="2019" name="Int. J. Syst. Evol. Microbiol.">
        <title>The Global Catalogue of Microorganisms (GCM) 10K type strain sequencing project: providing services to taxonomists for standard genome sequencing and annotation.</title>
        <authorList>
            <consortium name="The Broad Institute Genomics Platform"/>
            <consortium name="The Broad Institute Genome Sequencing Center for Infectious Disease"/>
            <person name="Wu L."/>
            <person name="Ma J."/>
        </authorList>
    </citation>
    <scope>NUCLEOTIDE SEQUENCE [LARGE SCALE GENOMIC DNA]</scope>
    <source>
        <strain evidence="11">JCM 18285</strain>
    </source>
</reference>
<comment type="caution">
    <text evidence="10">The sequence shown here is derived from an EMBL/GenBank/DDBJ whole genome shotgun (WGS) entry which is preliminary data.</text>
</comment>
<sequence length="232" mass="27354">MNYLYLTLNLGSLLVPFIFTFHPKLKFYKLWKPLLIGIIVSMLIFIPWDVIFTMKGIWGFNKGYFLGITLFSLPIEEWLFFICIPYACVFTHYALLYYFPNLKLSIGLTKTMSYLFVLILIIISFYNYYKWYTLINFSLAALLLTIVINKNIALLRHFYLTFLVMLIPFFIVNGILTGSFIENEVVWYNNLENLNIRIFTIPIEDIVYAFTLILLNLVIMTLLETNTKQTSK</sequence>
<evidence type="ECO:0000256" key="6">
    <source>
        <dbReference type="ARBA" id="ARBA00023136"/>
    </source>
</evidence>
<evidence type="ECO:0000256" key="2">
    <source>
        <dbReference type="ARBA" id="ARBA00004829"/>
    </source>
</evidence>
<keyword evidence="7" id="KW-0413">Isomerase</keyword>
<evidence type="ECO:0000256" key="7">
    <source>
        <dbReference type="ARBA" id="ARBA00023235"/>
    </source>
</evidence>
<feature type="transmembrane region" description="Helical" evidence="8">
    <location>
        <begin position="135"/>
        <end position="152"/>
    </location>
</feature>
<keyword evidence="6 8" id="KW-0472">Membrane</keyword>
<evidence type="ECO:0000259" key="9">
    <source>
        <dbReference type="Pfam" id="PF18916"/>
    </source>
</evidence>